<reference evidence="4" key="1">
    <citation type="submission" date="2016-10" db="EMBL/GenBank/DDBJ databases">
        <authorList>
            <person name="Varghese N."/>
            <person name="Submissions S."/>
        </authorList>
    </citation>
    <scope>NUCLEOTIDE SEQUENCE [LARGE SCALE GENOMIC DNA]</scope>
    <source>
        <strain evidence="4">DSM 26879</strain>
    </source>
</reference>
<feature type="binding site" evidence="2">
    <location>
        <begin position="15"/>
        <end position="22"/>
    </location>
    <ligand>
        <name>ATP</name>
        <dbReference type="ChEBI" id="CHEBI:30616"/>
    </ligand>
</feature>
<dbReference type="Proteomes" id="UP000199478">
    <property type="component" value="Unassembled WGS sequence"/>
</dbReference>
<dbReference type="EMBL" id="FOYP01000001">
    <property type="protein sequence ID" value="SFR37823.1"/>
    <property type="molecule type" value="Genomic_DNA"/>
</dbReference>
<accession>A0A1I6G6I9</accession>
<dbReference type="GO" id="GO:0006040">
    <property type="term" value="P:amino sugar metabolic process"/>
    <property type="evidence" value="ECO:0007669"/>
    <property type="project" value="InterPro"/>
</dbReference>
<dbReference type="Gene3D" id="3.30.420.40">
    <property type="match status" value="2"/>
</dbReference>
<dbReference type="PANTHER" id="PTHR30605">
    <property type="entry name" value="ANHYDRO-N-ACETYLMURAMIC ACID KINASE"/>
    <property type="match status" value="1"/>
</dbReference>
<dbReference type="SUPFAM" id="SSF53067">
    <property type="entry name" value="Actin-like ATPase domain"/>
    <property type="match status" value="1"/>
</dbReference>
<comment type="similarity">
    <text evidence="2">Belongs to the anhydro-N-acetylmuramic acid kinase family.</text>
</comment>
<keyword evidence="4" id="KW-1185">Reference proteome</keyword>
<evidence type="ECO:0000313" key="3">
    <source>
        <dbReference type="EMBL" id="SFR37823.1"/>
    </source>
</evidence>
<dbReference type="STRING" id="390270.SAMN04488005_1157"/>
<keyword evidence="2" id="KW-0808">Transferase</keyword>
<protein>
    <recommendedName>
        <fullName evidence="2">Anhydro-N-acetylmuramic acid kinase</fullName>
        <ecNumber evidence="2">2.7.1.170</ecNumber>
    </recommendedName>
    <alternativeName>
        <fullName evidence="2">AnhMurNAc kinase</fullName>
    </alternativeName>
</protein>
<dbReference type="Pfam" id="PF03702">
    <property type="entry name" value="AnmK"/>
    <property type="match status" value="1"/>
</dbReference>
<dbReference type="UniPathway" id="UPA00343"/>
<evidence type="ECO:0000256" key="1">
    <source>
        <dbReference type="ARBA" id="ARBA00023277"/>
    </source>
</evidence>
<dbReference type="RefSeq" id="WP_090197516.1">
    <property type="nucleotide sequence ID" value="NZ_FOYP01000001.1"/>
</dbReference>
<comment type="pathway">
    <text evidence="2">Amino-sugar metabolism; 1,6-anhydro-N-acetylmuramate degradation.</text>
</comment>
<dbReference type="GO" id="GO:0005524">
    <property type="term" value="F:ATP binding"/>
    <property type="evidence" value="ECO:0007669"/>
    <property type="project" value="UniProtKB-UniRule"/>
</dbReference>
<sequence length="372" mass="38299">MLKSGIVRALGTMSGTSLDGVDAAVLETDGQVIAGFGATAYRPYTDAERAVLRAHLGRWQNDGVARCATVVESAHIAVMAPFEEIDIAGFHGQTLAHDPGERGTHQCGNGQHLADVLGVPVAWDFRSHDVASGGQGAPLTPFYHFALAQWIGATEPVAFLNLGGVGNITWVDPTRADPADDGALLAFDTGPANAPLNDLMQARLGLGYDADGQLAATGTVEDAIIQRFLNHPYFAQPAPKSLDRDAFAGLCADVAGLSDADAAATLTHAIVASTAQAFHLCPSPPARLLVCGGGRKNKTVMRGLAQVIACDVQTVEAAGLDGDMLEAQAFAFLAVRAAHGLALSAPGTTGVAVATSGGRIAKPAVTHRVPGF</sequence>
<comment type="catalytic activity">
    <reaction evidence="2">
        <text>1,6-anhydro-N-acetyl-beta-muramate + ATP + H2O = N-acetyl-D-muramate 6-phosphate + ADP + H(+)</text>
        <dbReference type="Rhea" id="RHEA:24952"/>
        <dbReference type="ChEBI" id="CHEBI:15377"/>
        <dbReference type="ChEBI" id="CHEBI:15378"/>
        <dbReference type="ChEBI" id="CHEBI:30616"/>
        <dbReference type="ChEBI" id="CHEBI:58690"/>
        <dbReference type="ChEBI" id="CHEBI:58722"/>
        <dbReference type="ChEBI" id="CHEBI:456216"/>
        <dbReference type="EC" id="2.7.1.170"/>
    </reaction>
</comment>
<dbReference type="GO" id="GO:0016301">
    <property type="term" value="F:kinase activity"/>
    <property type="evidence" value="ECO:0007669"/>
    <property type="project" value="UniProtKB-KW"/>
</dbReference>
<proteinExistence type="inferred from homology"/>
<evidence type="ECO:0000256" key="2">
    <source>
        <dbReference type="HAMAP-Rule" id="MF_01270"/>
    </source>
</evidence>
<dbReference type="PANTHER" id="PTHR30605:SF0">
    <property type="entry name" value="ANHYDRO-N-ACETYLMURAMIC ACID KINASE"/>
    <property type="match status" value="1"/>
</dbReference>
<dbReference type="OrthoDB" id="9763949at2"/>
<dbReference type="NCBIfam" id="NF007141">
    <property type="entry name" value="PRK09585.1-5"/>
    <property type="match status" value="1"/>
</dbReference>
<organism evidence="3 4">
    <name type="scientific">Yoonia tamlensis</name>
    <dbReference type="NCBI Taxonomy" id="390270"/>
    <lineage>
        <taxon>Bacteria</taxon>
        <taxon>Pseudomonadati</taxon>
        <taxon>Pseudomonadota</taxon>
        <taxon>Alphaproteobacteria</taxon>
        <taxon>Rhodobacterales</taxon>
        <taxon>Paracoccaceae</taxon>
        <taxon>Yoonia</taxon>
    </lineage>
</organism>
<dbReference type="InterPro" id="IPR005338">
    <property type="entry name" value="Anhydro_N_Ac-Mur_kinase"/>
</dbReference>
<dbReference type="HAMAP" id="MF_01270">
    <property type="entry name" value="AnhMurNAc_kinase"/>
    <property type="match status" value="1"/>
</dbReference>
<keyword evidence="2 3" id="KW-0418">Kinase</keyword>
<dbReference type="AlphaFoldDB" id="A0A1I6G6I9"/>
<keyword evidence="1 2" id="KW-0119">Carbohydrate metabolism</keyword>
<dbReference type="UniPathway" id="UPA00544"/>
<comment type="pathway">
    <text evidence="2">Cell wall biogenesis; peptidoglycan recycling.</text>
</comment>
<evidence type="ECO:0000313" key="4">
    <source>
        <dbReference type="Proteomes" id="UP000199478"/>
    </source>
</evidence>
<keyword evidence="2" id="KW-0067">ATP-binding</keyword>
<comment type="function">
    <text evidence="2">Catalyzes the specific phosphorylation of 1,6-anhydro-N-acetylmuramic acid (anhMurNAc) with the simultaneous cleavage of the 1,6-anhydro ring, generating MurNAc-6-P. Is required for the utilization of anhMurNAc either imported from the medium or derived from its own cell wall murein, and thus plays a role in cell wall recycling.</text>
</comment>
<dbReference type="EC" id="2.7.1.170" evidence="2"/>
<dbReference type="GO" id="GO:0009254">
    <property type="term" value="P:peptidoglycan turnover"/>
    <property type="evidence" value="ECO:0007669"/>
    <property type="project" value="UniProtKB-UniRule"/>
</dbReference>
<dbReference type="GO" id="GO:0097175">
    <property type="term" value="P:1,6-anhydro-N-acetyl-beta-muramic acid catabolic process"/>
    <property type="evidence" value="ECO:0007669"/>
    <property type="project" value="UniProtKB-UniRule"/>
</dbReference>
<dbReference type="GO" id="GO:0016773">
    <property type="term" value="F:phosphotransferase activity, alcohol group as acceptor"/>
    <property type="evidence" value="ECO:0007669"/>
    <property type="project" value="UniProtKB-UniRule"/>
</dbReference>
<name>A0A1I6G6I9_9RHOB</name>
<gene>
    <name evidence="2" type="primary">anmK</name>
    <name evidence="3" type="ORF">SAMN04488005_1157</name>
</gene>
<keyword evidence="2" id="KW-0547">Nucleotide-binding</keyword>
<dbReference type="InterPro" id="IPR043129">
    <property type="entry name" value="ATPase_NBD"/>
</dbReference>